<evidence type="ECO:0000256" key="4">
    <source>
        <dbReference type="ARBA" id="ARBA00023315"/>
    </source>
</evidence>
<accession>A0A7J7HSL4</accession>
<dbReference type="InterPro" id="IPR012392">
    <property type="entry name" value="3-ktacl-CoA_syn"/>
</dbReference>
<comment type="catalytic activity">
    <reaction evidence="5">
        <text>a very-long-chain acyl-CoA + malonyl-CoA + H(+) = a very-long-chain 3-oxoacyl-CoA + CO2 + CoA</text>
        <dbReference type="Rhea" id="RHEA:32727"/>
        <dbReference type="ChEBI" id="CHEBI:15378"/>
        <dbReference type="ChEBI" id="CHEBI:16526"/>
        <dbReference type="ChEBI" id="CHEBI:57287"/>
        <dbReference type="ChEBI" id="CHEBI:57384"/>
        <dbReference type="ChEBI" id="CHEBI:90725"/>
        <dbReference type="ChEBI" id="CHEBI:90736"/>
        <dbReference type="EC" id="2.3.1.199"/>
    </reaction>
</comment>
<feature type="transmembrane region" description="Helical" evidence="7">
    <location>
        <begin position="63"/>
        <end position="81"/>
    </location>
</feature>
<keyword evidence="11" id="KW-1185">Reference proteome</keyword>
<evidence type="ECO:0000259" key="8">
    <source>
        <dbReference type="Pfam" id="PF08392"/>
    </source>
</evidence>
<dbReference type="InterPro" id="IPR013601">
    <property type="entry name" value="FAE1_typ3_polyketide_synth"/>
</dbReference>
<dbReference type="InterPro" id="IPR013747">
    <property type="entry name" value="ACP_syn_III_C"/>
</dbReference>
<reference evidence="10 11" key="2">
    <citation type="submission" date="2020-07" db="EMBL/GenBank/DDBJ databases">
        <title>Genome assembly of wild tea tree DASZ reveals pedigree and selection history of tea varieties.</title>
        <authorList>
            <person name="Zhang W."/>
        </authorList>
    </citation>
    <scope>NUCLEOTIDE SEQUENCE [LARGE SCALE GENOMIC DNA]</scope>
    <source>
        <strain evidence="11">cv. G240</strain>
        <tissue evidence="10">Leaf</tissue>
    </source>
</reference>
<keyword evidence="3 6" id="KW-0808">Transferase</keyword>
<dbReference type="GO" id="GO:0016020">
    <property type="term" value="C:membrane"/>
    <property type="evidence" value="ECO:0007669"/>
    <property type="project" value="InterPro"/>
</dbReference>
<evidence type="ECO:0000256" key="7">
    <source>
        <dbReference type="SAM" id="Phobius"/>
    </source>
</evidence>
<keyword evidence="7" id="KW-0472">Membrane</keyword>
<dbReference type="PANTHER" id="PTHR31561">
    <property type="entry name" value="3-KETOACYL-COA SYNTHASE"/>
    <property type="match status" value="1"/>
</dbReference>
<evidence type="ECO:0000256" key="2">
    <source>
        <dbReference type="ARBA" id="ARBA00005531"/>
    </source>
</evidence>
<comment type="pathway">
    <text evidence="1 6">Lipid metabolism; fatty acid biosynthesis.</text>
</comment>
<dbReference type="EC" id="2.3.1.-" evidence="6"/>
<organism evidence="10 11">
    <name type="scientific">Camellia sinensis</name>
    <name type="common">Tea plant</name>
    <name type="synonym">Thea sinensis</name>
    <dbReference type="NCBI Taxonomy" id="4442"/>
    <lineage>
        <taxon>Eukaryota</taxon>
        <taxon>Viridiplantae</taxon>
        <taxon>Streptophyta</taxon>
        <taxon>Embryophyta</taxon>
        <taxon>Tracheophyta</taxon>
        <taxon>Spermatophyta</taxon>
        <taxon>Magnoliopsida</taxon>
        <taxon>eudicotyledons</taxon>
        <taxon>Gunneridae</taxon>
        <taxon>Pentapetalae</taxon>
        <taxon>asterids</taxon>
        <taxon>Ericales</taxon>
        <taxon>Theaceae</taxon>
        <taxon>Camellia</taxon>
    </lineage>
</organism>
<reference evidence="11" key="1">
    <citation type="journal article" date="2020" name="Nat. Commun.">
        <title>Genome assembly of wild tea tree DASZ reveals pedigree and selection history of tea varieties.</title>
        <authorList>
            <person name="Zhang W."/>
            <person name="Zhang Y."/>
            <person name="Qiu H."/>
            <person name="Guo Y."/>
            <person name="Wan H."/>
            <person name="Zhang X."/>
            <person name="Scossa F."/>
            <person name="Alseekh S."/>
            <person name="Zhang Q."/>
            <person name="Wang P."/>
            <person name="Xu L."/>
            <person name="Schmidt M.H."/>
            <person name="Jia X."/>
            <person name="Li D."/>
            <person name="Zhu A."/>
            <person name="Guo F."/>
            <person name="Chen W."/>
            <person name="Ni D."/>
            <person name="Usadel B."/>
            <person name="Fernie A.R."/>
            <person name="Wen W."/>
        </authorList>
    </citation>
    <scope>NUCLEOTIDE SEQUENCE [LARGE SCALE GENOMIC DNA]</scope>
    <source>
        <strain evidence="11">cv. G240</strain>
    </source>
</reference>
<dbReference type="UniPathway" id="UPA00094"/>
<dbReference type="CDD" id="cd00831">
    <property type="entry name" value="CHS_like"/>
    <property type="match status" value="1"/>
</dbReference>
<dbReference type="Gene3D" id="3.40.47.10">
    <property type="match status" value="2"/>
</dbReference>
<dbReference type="PIRSF" id="PIRSF036417">
    <property type="entry name" value="3-ktacl-CoA_syn"/>
    <property type="match status" value="1"/>
</dbReference>
<evidence type="ECO:0000256" key="5">
    <source>
        <dbReference type="ARBA" id="ARBA00047375"/>
    </source>
</evidence>
<keyword evidence="4 6" id="KW-0012">Acyltransferase</keyword>
<comment type="similarity">
    <text evidence="2 6">Belongs to the thiolase-like superfamily. Chalcone/stilbene synthases family.</text>
</comment>
<dbReference type="Proteomes" id="UP000593564">
    <property type="component" value="Unassembled WGS sequence"/>
</dbReference>
<evidence type="ECO:0000313" key="11">
    <source>
        <dbReference type="Proteomes" id="UP000593564"/>
    </source>
</evidence>
<feature type="transmembrane region" description="Helical" evidence="7">
    <location>
        <begin position="101"/>
        <end position="118"/>
    </location>
</feature>
<protein>
    <recommendedName>
        <fullName evidence="6">3-ketoacyl-CoA synthase</fullName>
        <ecNumber evidence="6">2.3.1.-</ecNumber>
    </recommendedName>
</protein>
<evidence type="ECO:0000256" key="3">
    <source>
        <dbReference type="ARBA" id="ARBA00022679"/>
    </source>
</evidence>
<dbReference type="Pfam" id="PF08541">
    <property type="entry name" value="ACP_syn_III_C"/>
    <property type="match status" value="1"/>
</dbReference>
<dbReference type="InterPro" id="IPR016039">
    <property type="entry name" value="Thiolase-like"/>
</dbReference>
<dbReference type="AlphaFoldDB" id="A0A7J7HSL4"/>
<feature type="domain" description="FAE" evidence="8">
    <location>
        <begin position="124"/>
        <end position="402"/>
    </location>
</feature>
<dbReference type="GO" id="GO:0009922">
    <property type="term" value="F:fatty acid elongase activity"/>
    <property type="evidence" value="ECO:0007669"/>
    <property type="project" value="UniProtKB-EC"/>
</dbReference>
<dbReference type="Pfam" id="PF08392">
    <property type="entry name" value="FAE1_CUT1_RppA"/>
    <property type="match status" value="1"/>
</dbReference>
<sequence length="516" mass="58026">MDSHNHKAEILSTEIVKWGIEDSGPYAGSMSFSVRVRHGLADFLNSVNLKYVKLGYSYLMSHGFYFLVIAPLAALILSAQIGKLTWEDHFFSFKLRLTNALFLSSTGLFLALILYIYLHLMPPSTYLLDFACYRPPTELKISKEEYVDLARKSGKFDETAIEFQQRALENSGIGDETYLPRVIFHPDYKINLKDGREEAAMVMFGAVDDVLASTRIQTKDIRILVVNCSILNTTPSLSAMIINHYKLRHNVNSFNLGGMGCAAGIVAIDLARDLLSAYPASYALVVSTEVVTFSWYTGNDLDTLLPNCFFRMGAAAMLLSNHLLDRWRAKYELKQLVCTHKGMDNRSFKSVHLKEDDKGKKGLSVSKDLIEVGGHALEANITTLGPLVLPIFEQVHFFTPLLFNNKSSKPHIPNYKLAFEHVCIMAKSKKAIGEMQKNLELTEEYMEASKRTLERFGNTSSSSVWYELACLEANAKIKRGDRICQITFGSGFKCNSVVWKALRSVSSPKRSPWIED</sequence>
<evidence type="ECO:0000256" key="1">
    <source>
        <dbReference type="ARBA" id="ARBA00005194"/>
    </source>
</evidence>
<evidence type="ECO:0000256" key="6">
    <source>
        <dbReference type="PIRNR" id="PIRNR036417"/>
    </source>
</evidence>
<evidence type="ECO:0000259" key="9">
    <source>
        <dbReference type="Pfam" id="PF08541"/>
    </source>
</evidence>
<comment type="caution">
    <text evidence="10">The sequence shown here is derived from an EMBL/GenBank/DDBJ whole genome shotgun (WGS) entry which is preliminary data.</text>
</comment>
<proteinExistence type="inferred from homology"/>
<dbReference type="GO" id="GO:0006633">
    <property type="term" value="P:fatty acid biosynthetic process"/>
    <property type="evidence" value="ECO:0007669"/>
    <property type="project" value="UniProtKB-UniPathway"/>
</dbReference>
<evidence type="ECO:0000313" key="10">
    <source>
        <dbReference type="EMBL" id="KAF5955018.1"/>
    </source>
</evidence>
<feature type="domain" description="Beta-ketoacyl-[acyl-carrier-protein] synthase III C-terminal" evidence="9">
    <location>
        <begin position="422"/>
        <end position="500"/>
    </location>
</feature>
<name>A0A7J7HSL4_CAMSI</name>
<dbReference type="EMBL" id="JACBKZ010000003">
    <property type="protein sequence ID" value="KAF5955018.1"/>
    <property type="molecule type" value="Genomic_DNA"/>
</dbReference>
<dbReference type="SUPFAM" id="SSF53901">
    <property type="entry name" value="Thiolase-like"/>
    <property type="match status" value="2"/>
</dbReference>
<gene>
    <name evidence="10" type="ORF">HYC85_007874</name>
</gene>
<keyword evidence="7" id="KW-0812">Transmembrane</keyword>
<keyword evidence="7" id="KW-1133">Transmembrane helix</keyword>